<organism evidence="4 5">
    <name type="scientific">Capsicum baccatum</name>
    <name type="common">Peruvian pepper</name>
    <dbReference type="NCBI Taxonomy" id="33114"/>
    <lineage>
        <taxon>Eukaryota</taxon>
        <taxon>Viridiplantae</taxon>
        <taxon>Streptophyta</taxon>
        <taxon>Embryophyta</taxon>
        <taxon>Tracheophyta</taxon>
        <taxon>Spermatophyta</taxon>
        <taxon>Magnoliopsida</taxon>
        <taxon>eudicotyledons</taxon>
        <taxon>Gunneridae</taxon>
        <taxon>Pentapetalae</taxon>
        <taxon>asterids</taxon>
        <taxon>lamiids</taxon>
        <taxon>Solanales</taxon>
        <taxon>Solanaceae</taxon>
        <taxon>Solanoideae</taxon>
        <taxon>Capsiceae</taxon>
        <taxon>Capsicum</taxon>
    </lineage>
</organism>
<evidence type="ECO:0000313" key="4">
    <source>
        <dbReference type="EMBL" id="PHT50339.1"/>
    </source>
</evidence>
<feature type="domain" description="Alcohol dehydrogenase-like C-terminal" evidence="2">
    <location>
        <begin position="173"/>
        <end position="226"/>
    </location>
</feature>
<proteinExistence type="predicted"/>
<comment type="caution">
    <text evidence="4">The sequence shown here is derived from an EMBL/GenBank/DDBJ whole genome shotgun (WGS) entry which is preliminary data.</text>
</comment>
<accession>A0A2G2WYT6</accession>
<dbReference type="PANTHER" id="PTHR43205:SF73">
    <property type="entry name" value="2-ALKENAL REDUCTASE (NADP(+)-DEPENDENT)-LIKE"/>
    <property type="match status" value="1"/>
</dbReference>
<dbReference type="InterPro" id="IPR036291">
    <property type="entry name" value="NAD(P)-bd_dom_sf"/>
</dbReference>
<dbReference type="Pfam" id="PF00107">
    <property type="entry name" value="ADH_zinc_N"/>
    <property type="match status" value="1"/>
</dbReference>
<dbReference type="SUPFAM" id="SSF50129">
    <property type="entry name" value="GroES-like"/>
    <property type="match status" value="1"/>
</dbReference>
<dbReference type="PANTHER" id="PTHR43205">
    <property type="entry name" value="PROSTAGLANDIN REDUCTASE"/>
    <property type="match status" value="1"/>
</dbReference>
<evidence type="ECO:0000259" key="2">
    <source>
        <dbReference type="Pfam" id="PF00107"/>
    </source>
</evidence>
<dbReference type="Gene3D" id="3.90.180.10">
    <property type="entry name" value="Medium-chain alcohol dehydrogenases, catalytic domain"/>
    <property type="match status" value="1"/>
</dbReference>
<keyword evidence="5" id="KW-1185">Reference proteome</keyword>
<keyword evidence="1" id="KW-0560">Oxidoreductase</keyword>
<feature type="domain" description="Oxidoreductase N-terminal" evidence="3">
    <location>
        <begin position="13"/>
        <end position="127"/>
    </location>
</feature>
<gene>
    <name evidence="4" type="ORF">CQW23_10086</name>
</gene>
<dbReference type="EMBL" id="MLFT02000004">
    <property type="protein sequence ID" value="PHT50339.1"/>
    <property type="molecule type" value="Genomic_DNA"/>
</dbReference>
<dbReference type="InterPro" id="IPR013149">
    <property type="entry name" value="ADH-like_C"/>
</dbReference>
<dbReference type="Proteomes" id="UP000224567">
    <property type="component" value="Unassembled WGS sequence"/>
</dbReference>
<dbReference type="Pfam" id="PF16884">
    <property type="entry name" value="ADH_N_2"/>
    <property type="match status" value="1"/>
</dbReference>
<sequence>MADEHSNMMLPNKQVVLKNYVEGYPKESDFELRSSVICCQISQGSNGLFVKNLYLGCDPYMRHRMSSHKSKDVPLLVSFKPGSVITGLGVAKVIKSANTDFEEGDYIWGMTGWEDYSLIQNPNGLFKIKYTDVPLSYYAGILGMPGLAAYIGFNNLCSAKEGDVVYVSSAAGGVGQLVGQLAKMKGCYVVGSASTDEKVNLLKSELGFDDAFNYKEGNDLAGALKRVSLLFTGSSSLSYVRRCHLFESQPYYTSSDHLDISEVLLVSPCLLVPTFEESMITFTSPAAVPPLLTYHRRPRPTLLPDDSCHAPDTASTADLLPPSQLVALQKGMCSVVKGERLVTNGEWRGDPMSPLQSMAWQNSNGDAFARKATW</sequence>
<evidence type="ECO:0000256" key="1">
    <source>
        <dbReference type="ARBA" id="ARBA00023002"/>
    </source>
</evidence>
<dbReference type="OrthoDB" id="809632at2759"/>
<dbReference type="InterPro" id="IPR041694">
    <property type="entry name" value="ADH_N_2"/>
</dbReference>
<dbReference type="AlphaFoldDB" id="A0A2G2WYT6"/>
<dbReference type="GO" id="GO:0032440">
    <property type="term" value="F:2-alkenal reductase [NAD(P)H] activity"/>
    <property type="evidence" value="ECO:0007669"/>
    <property type="project" value="TreeGrafter"/>
</dbReference>
<dbReference type="InterPro" id="IPR045010">
    <property type="entry name" value="MDR_fam"/>
</dbReference>
<reference evidence="4 5" key="1">
    <citation type="journal article" date="2017" name="Genome Biol.">
        <title>New reference genome sequences of hot pepper reveal the massive evolution of plant disease-resistance genes by retroduplication.</title>
        <authorList>
            <person name="Kim S."/>
            <person name="Park J."/>
            <person name="Yeom S.I."/>
            <person name="Kim Y.M."/>
            <person name="Seo E."/>
            <person name="Kim K.T."/>
            <person name="Kim M.S."/>
            <person name="Lee J.M."/>
            <person name="Cheong K."/>
            <person name="Shin H.S."/>
            <person name="Kim S.B."/>
            <person name="Han K."/>
            <person name="Lee J."/>
            <person name="Park M."/>
            <person name="Lee H.A."/>
            <person name="Lee H.Y."/>
            <person name="Lee Y."/>
            <person name="Oh S."/>
            <person name="Lee J.H."/>
            <person name="Choi E."/>
            <person name="Choi E."/>
            <person name="Lee S.E."/>
            <person name="Jeon J."/>
            <person name="Kim H."/>
            <person name="Choi G."/>
            <person name="Song H."/>
            <person name="Lee J."/>
            <person name="Lee S.C."/>
            <person name="Kwon J.K."/>
            <person name="Lee H.Y."/>
            <person name="Koo N."/>
            <person name="Hong Y."/>
            <person name="Kim R.W."/>
            <person name="Kang W.H."/>
            <person name="Huh J.H."/>
            <person name="Kang B.C."/>
            <person name="Yang T.J."/>
            <person name="Lee Y.H."/>
            <person name="Bennetzen J.L."/>
            <person name="Choi D."/>
        </authorList>
    </citation>
    <scope>NUCLEOTIDE SEQUENCE [LARGE SCALE GENOMIC DNA]</scope>
    <source>
        <strain evidence="5">cv. PBC81</strain>
    </source>
</reference>
<dbReference type="SUPFAM" id="SSF51735">
    <property type="entry name" value="NAD(P)-binding Rossmann-fold domains"/>
    <property type="match status" value="1"/>
</dbReference>
<reference evidence="5" key="2">
    <citation type="journal article" date="2017" name="J. Anim. Genet.">
        <title>Multiple reference genome sequences of hot pepper reveal the massive evolution of plant disease resistance genes by retroduplication.</title>
        <authorList>
            <person name="Kim S."/>
            <person name="Park J."/>
            <person name="Yeom S.-I."/>
            <person name="Kim Y.-M."/>
            <person name="Seo E."/>
            <person name="Kim K.-T."/>
            <person name="Kim M.-S."/>
            <person name="Lee J.M."/>
            <person name="Cheong K."/>
            <person name="Shin H.-S."/>
            <person name="Kim S.-B."/>
            <person name="Han K."/>
            <person name="Lee J."/>
            <person name="Park M."/>
            <person name="Lee H.-A."/>
            <person name="Lee H.-Y."/>
            <person name="Lee Y."/>
            <person name="Oh S."/>
            <person name="Lee J.H."/>
            <person name="Choi E."/>
            <person name="Choi E."/>
            <person name="Lee S.E."/>
            <person name="Jeon J."/>
            <person name="Kim H."/>
            <person name="Choi G."/>
            <person name="Song H."/>
            <person name="Lee J."/>
            <person name="Lee S.-C."/>
            <person name="Kwon J.-K."/>
            <person name="Lee H.-Y."/>
            <person name="Koo N."/>
            <person name="Hong Y."/>
            <person name="Kim R.W."/>
            <person name="Kang W.-H."/>
            <person name="Huh J.H."/>
            <person name="Kang B.-C."/>
            <person name="Yang T.-J."/>
            <person name="Lee Y.-H."/>
            <person name="Bennetzen J.L."/>
            <person name="Choi D."/>
        </authorList>
    </citation>
    <scope>NUCLEOTIDE SEQUENCE [LARGE SCALE GENOMIC DNA]</scope>
    <source>
        <strain evidence="5">cv. PBC81</strain>
    </source>
</reference>
<protein>
    <submittedName>
        <fullName evidence="4">2-alkenal reductase (NADP(+)-dependent)</fullName>
    </submittedName>
</protein>
<evidence type="ECO:0000259" key="3">
    <source>
        <dbReference type="Pfam" id="PF16884"/>
    </source>
</evidence>
<evidence type="ECO:0000313" key="5">
    <source>
        <dbReference type="Proteomes" id="UP000224567"/>
    </source>
</evidence>
<name>A0A2G2WYT6_CAPBA</name>
<dbReference type="InterPro" id="IPR011032">
    <property type="entry name" value="GroES-like_sf"/>
</dbReference>
<dbReference type="Gene3D" id="3.40.50.720">
    <property type="entry name" value="NAD(P)-binding Rossmann-like Domain"/>
    <property type="match status" value="1"/>
</dbReference>